<dbReference type="PANTHER" id="PTHR44376">
    <property type="entry name" value="TRANSCRIPTIONAL REGULATOR OF FILAMENTOUS GROWTH FLO8"/>
    <property type="match status" value="1"/>
</dbReference>
<reference evidence="1" key="2">
    <citation type="submission" date="2021-02" db="EMBL/GenBank/DDBJ databases">
        <authorList>
            <person name="Kimball J.A."/>
            <person name="Haas M.W."/>
            <person name="Macchietto M."/>
            <person name="Kono T."/>
            <person name="Duquette J."/>
            <person name="Shao M."/>
        </authorList>
    </citation>
    <scope>NUCLEOTIDE SEQUENCE</scope>
    <source>
        <tissue evidence="1">Fresh leaf tissue</tissue>
    </source>
</reference>
<dbReference type="AlphaFoldDB" id="A0A8J5V9E8"/>
<dbReference type="OrthoDB" id="5600002at2759"/>
<evidence type="ECO:0000313" key="2">
    <source>
        <dbReference type="Proteomes" id="UP000729402"/>
    </source>
</evidence>
<name>A0A8J5V9E8_ZIZPA</name>
<dbReference type="EMBL" id="JAAALK010000288">
    <property type="protein sequence ID" value="KAG8051406.1"/>
    <property type="molecule type" value="Genomic_DNA"/>
</dbReference>
<evidence type="ECO:0000313" key="1">
    <source>
        <dbReference type="EMBL" id="KAG8051406.1"/>
    </source>
</evidence>
<dbReference type="Proteomes" id="UP000729402">
    <property type="component" value="Unassembled WGS sequence"/>
</dbReference>
<organism evidence="1 2">
    <name type="scientific">Zizania palustris</name>
    <name type="common">Northern wild rice</name>
    <dbReference type="NCBI Taxonomy" id="103762"/>
    <lineage>
        <taxon>Eukaryota</taxon>
        <taxon>Viridiplantae</taxon>
        <taxon>Streptophyta</taxon>
        <taxon>Embryophyta</taxon>
        <taxon>Tracheophyta</taxon>
        <taxon>Spermatophyta</taxon>
        <taxon>Magnoliopsida</taxon>
        <taxon>Liliopsida</taxon>
        <taxon>Poales</taxon>
        <taxon>Poaceae</taxon>
        <taxon>BOP clade</taxon>
        <taxon>Oryzoideae</taxon>
        <taxon>Oryzeae</taxon>
        <taxon>Zizaniinae</taxon>
        <taxon>Zizania</taxon>
    </lineage>
</organism>
<gene>
    <name evidence="1" type="ORF">GUJ93_ZPchr0001g30712</name>
</gene>
<reference evidence="1" key="1">
    <citation type="journal article" date="2021" name="bioRxiv">
        <title>Whole Genome Assembly and Annotation of Northern Wild Rice, Zizania palustris L., Supports a Whole Genome Duplication in the Zizania Genus.</title>
        <authorList>
            <person name="Haas M."/>
            <person name="Kono T."/>
            <person name="Macchietto M."/>
            <person name="Millas R."/>
            <person name="McGilp L."/>
            <person name="Shao M."/>
            <person name="Duquette J."/>
            <person name="Hirsch C.N."/>
            <person name="Kimball J."/>
        </authorList>
    </citation>
    <scope>NUCLEOTIDE SEQUENCE</scope>
    <source>
        <tissue evidence="1">Fresh leaf tissue</tissue>
    </source>
</reference>
<protein>
    <submittedName>
        <fullName evidence="1">Uncharacterized protein</fullName>
    </submittedName>
</protein>
<dbReference type="GO" id="GO:0003714">
    <property type="term" value="F:transcription corepressor activity"/>
    <property type="evidence" value="ECO:0007669"/>
    <property type="project" value="InterPro"/>
</dbReference>
<proteinExistence type="predicted"/>
<dbReference type="PANTHER" id="PTHR44376:SF26">
    <property type="entry name" value="LISH DOMAIN-CONTAINING PROTEIN"/>
    <property type="match status" value="1"/>
</dbReference>
<sequence length="162" mass="18220">MPMDGSVLNSFGVADQVSKEKNMSRSLEELIAQEQRTLLGCHLQVQHLQRLPHTLQEMKTWILGRPWCAGWMLVDKSDGEVHCWSINNGSCVTCVRVFNGGATQLRFQPRHGKYLAAASEKMISILDAETLHIYRSDLQGHIKNIQFVCWDAAGGWLPGLCQ</sequence>
<accession>A0A8J5V9E8</accession>
<comment type="caution">
    <text evidence="1">The sequence shown here is derived from an EMBL/GenBank/DDBJ whole genome shotgun (WGS) entry which is preliminary data.</text>
</comment>
<dbReference type="InterPro" id="IPR044716">
    <property type="entry name" value="LEUNIG-like"/>
</dbReference>
<keyword evidence="2" id="KW-1185">Reference proteome</keyword>